<evidence type="ECO:0000256" key="3">
    <source>
        <dbReference type="ARBA" id="ARBA00022833"/>
    </source>
</evidence>
<dbReference type="GO" id="GO:0005096">
    <property type="term" value="F:GTPase activator activity"/>
    <property type="evidence" value="ECO:0007669"/>
    <property type="project" value="UniProtKB-KW"/>
</dbReference>
<feature type="region of interest" description="Disordered" evidence="6">
    <location>
        <begin position="1180"/>
        <end position="1205"/>
    </location>
</feature>
<protein>
    <recommendedName>
        <fullName evidence="5">ADP-ribosylation factor GTPase-activating protein</fullName>
    </recommendedName>
</protein>
<dbReference type="Proteomes" id="UP000800092">
    <property type="component" value="Unassembled WGS sequence"/>
</dbReference>
<keyword evidence="10" id="KW-1185">Reference proteome</keyword>
<dbReference type="OrthoDB" id="10266696at2759"/>
<feature type="compositionally biased region" description="Polar residues" evidence="6">
    <location>
        <begin position="576"/>
        <end position="588"/>
    </location>
</feature>
<feature type="compositionally biased region" description="Low complexity" evidence="6">
    <location>
        <begin position="1037"/>
        <end position="1056"/>
    </location>
</feature>
<feature type="region of interest" description="Disordered" evidence="6">
    <location>
        <begin position="544"/>
        <end position="651"/>
    </location>
</feature>
<dbReference type="GO" id="GO:0005802">
    <property type="term" value="C:trans-Golgi network"/>
    <property type="evidence" value="ECO:0007669"/>
    <property type="project" value="TreeGrafter"/>
</dbReference>
<dbReference type="InterPro" id="IPR027267">
    <property type="entry name" value="AH/BAR_dom_sf"/>
</dbReference>
<dbReference type="SUPFAM" id="SSF57863">
    <property type="entry name" value="ArfGap/RecO-like zinc finger"/>
    <property type="match status" value="1"/>
</dbReference>
<dbReference type="SMART" id="SM00233">
    <property type="entry name" value="PH"/>
    <property type="match status" value="1"/>
</dbReference>
<feature type="compositionally biased region" description="Polar residues" evidence="6">
    <location>
        <begin position="621"/>
        <end position="644"/>
    </location>
</feature>
<dbReference type="Pfam" id="PF01412">
    <property type="entry name" value="ArfGap"/>
    <property type="match status" value="1"/>
</dbReference>
<organism evidence="9 10">
    <name type="scientific">Viridothelium virens</name>
    <name type="common">Speckled blister lichen</name>
    <name type="synonym">Trypethelium virens</name>
    <dbReference type="NCBI Taxonomy" id="1048519"/>
    <lineage>
        <taxon>Eukaryota</taxon>
        <taxon>Fungi</taxon>
        <taxon>Dikarya</taxon>
        <taxon>Ascomycota</taxon>
        <taxon>Pezizomycotina</taxon>
        <taxon>Dothideomycetes</taxon>
        <taxon>Dothideomycetes incertae sedis</taxon>
        <taxon>Trypetheliales</taxon>
        <taxon>Trypetheliaceae</taxon>
        <taxon>Viridothelium</taxon>
    </lineage>
</organism>
<dbReference type="InterPro" id="IPR004148">
    <property type="entry name" value="BAR_dom"/>
</dbReference>
<dbReference type="SMART" id="SM00105">
    <property type="entry name" value="ArfGap"/>
    <property type="match status" value="1"/>
</dbReference>
<dbReference type="EMBL" id="ML991773">
    <property type="protein sequence ID" value="KAF2239371.1"/>
    <property type="molecule type" value="Genomic_DNA"/>
</dbReference>
<keyword evidence="1 5" id="KW-0479">Metal-binding</keyword>
<evidence type="ECO:0000256" key="5">
    <source>
        <dbReference type="RuleBase" id="RU369028"/>
    </source>
</evidence>
<dbReference type="PANTHER" id="PTHR23180">
    <property type="entry name" value="CENTAURIN/ARF"/>
    <property type="match status" value="1"/>
</dbReference>
<evidence type="ECO:0000256" key="2">
    <source>
        <dbReference type="ARBA" id="ARBA00022771"/>
    </source>
</evidence>
<dbReference type="FunFam" id="1.10.220.150:FF:000017">
    <property type="entry name" value="ARF GTPase activator (Csx2), putative"/>
    <property type="match status" value="1"/>
</dbReference>
<dbReference type="Pfam" id="PF16746">
    <property type="entry name" value="BAR_3"/>
    <property type="match status" value="1"/>
</dbReference>
<sequence length="1340" mass="143651">MGNVSSKAGEGSQLYLRDQTRFSVASLGITTSKNRNLINIIPSGFPADRYIARRDTGDDTVVEYVQDPESPPGCSPSFLIRLPNDEELIFNFTFVVRQISTAASIQGGPVGQDGGADTVLQGLTFIHAPGTKEIDNLVTREFNADPNLHKRSDVTLIGDGTYGTNGNQSVQFQWSWKWRPPKSNEDRGGGWRNSCSIVEYNQRAHSLDTLAVFSFWVHNTSRNLGSPKSHSPSMDLTVPPRLRVPSARSIQSRVSDSDGADGYETQEPQSPLFNPIPEDGLGLVQAPTNATSTTAVTNATNATVKVDVACQRPGEDMSQVEDGPVFRATMKSLEQKTGNMRLRMKRVLRAAEAALEAQVISNEKKQAFLEALRDASSSNANAVKPALDHYFEKIAQEILTYEKQDRANLQKMVIEPISKLYNFDIKAVEAKKKDFDEESREYYAYVSRYLGQRQDSMKEKKRAESDSKYQIKRRTFELKRFDYSSFMQDLHGGRKDQEILSQLTKYADAQARGYLATGKKIEGNMPQLEALTLEVQEADKEFQLQRTEREEKRRVLEKSTKPYKMTEALIPPPSAGPNTPSGSTSSRSGIGDIDPPKSSHGPPNFRSLVSSPPTVDEGAPLSSTEQTLSPTGDRQGISGTTPEQTKFKGIRDLEEKDYSSIAANELNDATHRKEGLLWSLSRPGSHVDPVGINKQAWHKYWIVLDQGRLSEYVNWKQKLDLHMEPIDLRVASVREARNAERRFCFEVITPHFTRVYQATSEEDMKSWISAINNALQSAFEAKGPITESSAPSETSHSTRRDIAAVLTGKSSSFSGGHRSSAMNMSGSAVAKAVARHATVGDKPAYKRTESEEHSAKLLVQLRNNDAGNSYCADCGSESRVEWVSINLGIIVCIECSGIHRSLGTHISKMRSLTLDTSAFTPDIIELLLQVGNRVSNMIWEARLDRAQKPNSHATREQRLRFISAKYADHAYVEPINISHSHYHQPDDMLLASIKQNQLQNVLHAIALRANLNAHDKSRNTHAVFLALAAADPARPGSTSTSPVSSPKARPTTPSTSGGSGVGGPNSPAASAAASSRKPFPIAELLLQNGAEVPALPAPIPLSPAARAYIDHKMDQKLGRQYLNAPSGGGGGGGASAGGGGTGGGGGGQAGDRTSGQYLSASPGSSGGYGYGYGYGSSSASASPATAARGVPSSPPSSSSSARRRPSFGALRGASEGLKSAAESGGAAGGVPGIGFEGAVPRASNGDTITALPSIVAGNGSTPSERARERERDAGGGGGVGLKLMKRQGSGARLSRSSVSEQGGGGGGSGGIGRLGRASVSGEAGGGQDGRSGPGPKINWI</sequence>
<dbReference type="GO" id="GO:0006891">
    <property type="term" value="P:intra-Golgi vesicle-mediated transport"/>
    <property type="evidence" value="ECO:0007669"/>
    <property type="project" value="TreeGrafter"/>
</dbReference>
<feature type="compositionally biased region" description="Basic and acidic residues" evidence="6">
    <location>
        <begin position="1264"/>
        <end position="1273"/>
    </location>
</feature>
<proteinExistence type="predicted"/>
<keyword evidence="5" id="KW-0343">GTPase activation</keyword>
<evidence type="ECO:0000256" key="1">
    <source>
        <dbReference type="ARBA" id="ARBA00022723"/>
    </source>
</evidence>
<name>A0A6A6HN04_VIRVR</name>
<dbReference type="InterPro" id="IPR001849">
    <property type="entry name" value="PH_domain"/>
</dbReference>
<evidence type="ECO:0000259" key="7">
    <source>
        <dbReference type="PROSITE" id="PS50003"/>
    </source>
</evidence>
<dbReference type="InterPro" id="IPR045258">
    <property type="entry name" value="ACAP1/2/3-like"/>
</dbReference>
<comment type="function">
    <text evidence="5">GTPase-activating protein for the ADP ribosylation factor family.</text>
</comment>
<gene>
    <name evidence="9" type="ORF">EV356DRAFT_572800</name>
</gene>
<feature type="compositionally biased region" description="Basic and acidic residues" evidence="6">
    <location>
        <begin position="544"/>
        <end position="560"/>
    </location>
</feature>
<evidence type="ECO:0000256" key="6">
    <source>
        <dbReference type="SAM" id="MobiDB-lite"/>
    </source>
</evidence>
<dbReference type="Gene3D" id="2.30.29.30">
    <property type="entry name" value="Pleckstrin-homology domain (PH domain)/Phosphotyrosine-binding domain (PTB)"/>
    <property type="match status" value="1"/>
</dbReference>
<feature type="domain" description="Arf-GAP" evidence="8">
    <location>
        <begin position="855"/>
        <end position="979"/>
    </location>
</feature>
<dbReference type="SUPFAM" id="SSF50729">
    <property type="entry name" value="PH domain-like"/>
    <property type="match status" value="1"/>
</dbReference>
<dbReference type="GO" id="GO:0005768">
    <property type="term" value="C:endosome"/>
    <property type="evidence" value="ECO:0007669"/>
    <property type="project" value="TreeGrafter"/>
</dbReference>
<evidence type="ECO:0000256" key="4">
    <source>
        <dbReference type="PROSITE-ProRule" id="PRU00288"/>
    </source>
</evidence>
<dbReference type="PROSITE" id="PS50003">
    <property type="entry name" value="PH_DOMAIN"/>
    <property type="match status" value="1"/>
</dbReference>
<keyword evidence="5" id="KW-0963">Cytoplasm</keyword>
<accession>A0A6A6HN04</accession>
<feature type="compositionally biased region" description="Gly residues" evidence="6">
    <location>
        <begin position="1322"/>
        <end position="1332"/>
    </location>
</feature>
<dbReference type="SUPFAM" id="SSF103657">
    <property type="entry name" value="BAR/IMD domain-like"/>
    <property type="match status" value="1"/>
</dbReference>
<evidence type="ECO:0000313" key="9">
    <source>
        <dbReference type="EMBL" id="KAF2239371.1"/>
    </source>
</evidence>
<feature type="compositionally biased region" description="Low complexity" evidence="6">
    <location>
        <begin position="1064"/>
        <end position="1074"/>
    </location>
</feature>
<feature type="region of interest" description="Disordered" evidence="6">
    <location>
        <begin position="224"/>
        <end position="269"/>
    </location>
</feature>
<dbReference type="Pfam" id="PF00169">
    <property type="entry name" value="PH"/>
    <property type="match status" value="1"/>
</dbReference>
<dbReference type="InterPro" id="IPR037278">
    <property type="entry name" value="ARFGAP/RecO"/>
</dbReference>
<feature type="region of interest" description="Disordered" evidence="6">
    <location>
        <begin position="1032"/>
        <end position="1074"/>
    </location>
</feature>
<dbReference type="InterPro" id="IPR038508">
    <property type="entry name" value="ArfGAP_dom_sf"/>
</dbReference>
<keyword evidence="5" id="KW-0040">ANK repeat</keyword>
<dbReference type="CDD" id="cd08204">
    <property type="entry name" value="ArfGap"/>
    <property type="match status" value="1"/>
</dbReference>
<dbReference type="FunFam" id="2.30.29.30:FF:000252">
    <property type="entry name" value="ARF GTPase activator (Csx2)"/>
    <property type="match status" value="1"/>
</dbReference>
<feature type="domain" description="PH" evidence="7">
    <location>
        <begin position="670"/>
        <end position="776"/>
    </location>
</feature>
<feature type="compositionally biased region" description="Polar residues" evidence="6">
    <location>
        <begin position="224"/>
        <end position="234"/>
    </location>
</feature>
<dbReference type="CDD" id="cd07608">
    <property type="entry name" value="BAR_ArfGAP_fungi"/>
    <property type="match status" value="1"/>
</dbReference>
<keyword evidence="3 5" id="KW-0862">Zinc</keyword>
<dbReference type="GO" id="GO:0008270">
    <property type="term" value="F:zinc ion binding"/>
    <property type="evidence" value="ECO:0007669"/>
    <property type="project" value="UniProtKB-KW"/>
</dbReference>
<dbReference type="PROSITE" id="PS50115">
    <property type="entry name" value="ARFGAP"/>
    <property type="match status" value="1"/>
</dbReference>
<dbReference type="FunFam" id="1.20.1270.60:FF:000051">
    <property type="entry name" value="ARF GTPase activator (Csx2)"/>
    <property type="match status" value="1"/>
</dbReference>
<dbReference type="InterPro" id="IPR011993">
    <property type="entry name" value="PH-like_dom_sf"/>
</dbReference>
<dbReference type="InterPro" id="IPR001164">
    <property type="entry name" value="ArfGAP_dom"/>
</dbReference>
<evidence type="ECO:0000259" key="8">
    <source>
        <dbReference type="PROSITE" id="PS50115"/>
    </source>
</evidence>
<comment type="subcellular location">
    <subcellularLocation>
        <location evidence="5">Cytoplasm</location>
    </subcellularLocation>
</comment>
<keyword evidence="5" id="KW-0677">Repeat</keyword>
<dbReference type="PANTHER" id="PTHR23180:SF160">
    <property type="entry name" value="ADP-RIBOSYLATION FACTOR GTPASE-ACTIVATING PROTEIN EFFECTOR PROTEIN 1"/>
    <property type="match status" value="1"/>
</dbReference>
<dbReference type="Gene3D" id="1.10.220.150">
    <property type="entry name" value="Arf GTPase activating protein"/>
    <property type="match status" value="1"/>
</dbReference>
<reference evidence="9" key="1">
    <citation type="journal article" date="2020" name="Stud. Mycol.">
        <title>101 Dothideomycetes genomes: a test case for predicting lifestyles and emergence of pathogens.</title>
        <authorList>
            <person name="Haridas S."/>
            <person name="Albert R."/>
            <person name="Binder M."/>
            <person name="Bloem J."/>
            <person name="Labutti K."/>
            <person name="Salamov A."/>
            <person name="Andreopoulos B."/>
            <person name="Baker S."/>
            <person name="Barry K."/>
            <person name="Bills G."/>
            <person name="Bluhm B."/>
            <person name="Cannon C."/>
            <person name="Castanera R."/>
            <person name="Culley D."/>
            <person name="Daum C."/>
            <person name="Ezra D."/>
            <person name="Gonzalez J."/>
            <person name="Henrissat B."/>
            <person name="Kuo A."/>
            <person name="Liang C."/>
            <person name="Lipzen A."/>
            <person name="Lutzoni F."/>
            <person name="Magnuson J."/>
            <person name="Mondo S."/>
            <person name="Nolan M."/>
            <person name="Ohm R."/>
            <person name="Pangilinan J."/>
            <person name="Park H.-J."/>
            <person name="Ramirez L."/>
            <person name="Alfaro M."/>
            <person name="Sun H."/>
            <person name="Tritt A."/>
            <person name="Yoshinaga Y."/>
            <person name="Zwiers L.-H."/>
            <person name="Turgeon B."/>
            <person name="Goodwin S."/>
            <person name="Spatafora J."/>
            <person name="Crous P."/>
            <person name="Grigoriev I."/>
        </authorList>
    </citation>
    <scope>NUCLEOTIDE SEQUENCE</scope>
    <source>
        <strain evidence="9">Tuck. ex Michener</strain>
    </source>
</reference>
<feature type="compositionally biased region" description="Gly residues" evidence="6">
    <location>
        <begin position="1301"/>
        <end position="1313"/>
    </location>
</feature>
<dbReference type="Gene3D" id="1.20.1270.60">
    <property type="entry name" value="Arfaptin homology (AH) domain/BAR domain"/>
    <property type="match status" value="1"/>
</dbReference>
<feature type="region of interest" description="Disordered" evidence="6">
    <location>
        <begin position="1249"/>
        <end position="1340"/>
    </location>
</feature>
<evidence type="ECO:0000313" key="10">
    <source>
        <dbReference type="Proteomes" id="UP000800092"/>
    </source>
</evidence>
<keyword evidence="2 4" id="KW-0863">Zinc-finger</keyword>
<feature type="region of interest" description="Disordered" evidence="6">
    <location>
        <begin position="1120"/>
        <end position="1160"/>
    </location>
</feature>
<feature type="compositionally biased region" description="Gly residues" evidence="6">
    <location>
        <begin position="1126"/>
        <end position="1149"/>
    </location>
</feature>